<sequence length="434" mass="48675">MFFDARAAKLLQPGRHLLLDGCPGLRLEASTTRRSWTYRYKDLNGRMKQVGIGQWPVMSVQEAVGKWRVLSAERAAGVDLVGAKREARQVLVRAGESDACEAPTVRSVVMNYALGPLTQTRSEKGATAAKRALLRLLNEDPEFAAMPALHLKRDKAFAVIDGRKAYPAAAAKLRSLMGAAWEYAQDKGDLPETPNWWREVLRGKLRSKGKNIGGEHVGRQRRVLPVPEVTSLLGWLPNMHDLARDGVLMYLWTATRGVEIFGAKPEHLRHDGKVLWWTIPKRSTKNARFADSVDLRVPLFGRAREVMERRKAHAGASGLLFEDARGEQYTQHDFSTYVYDLQPYSIKSKARPGRPVLPVSGWTPHHLRKTARTFLAQLGCVHEIAEAIMGHLPTQIVDTYNAYTYDAERIYWLRKLSDFLEGLVPADSGLPALP</sequence>
<dbReference type="InterPro" id="IPR011010">
    <property type="entry name" value="DNA_brk_join_enz"/>
</dbReference>
<dbReference type="InterPro" id="IPR050808">
    <property type="entry name" value="Phage_Integrase"/>
</dbReference>
<accession>A0A2S0N2G7</accession>
<reference evidence="5 6" key="1">
    <citation type="submission" date="2018-03" db="EMBL/GenBank/DDBJ databases">
        <title>Genome sequencing of Simplicispira sp.</title>
        <authorList>
            <person name="Kim S.-J."/>
            <person name="Heo J."/>
            <person name="Kwon S.-W."/>
        </authorList>
    </citation>
    <scope>NUCLEOTIDE SEQUENCE [LARGE SCALE GENOMIC DNA]</scope>
    <source>
        <strain evidence="5 6">SC1-8</strain>
    </source>
</reference>
<dbReference type="GO" id="GO:0015074">
    <property type="term" value="P:DNA integration"/>
    <property type="evidence" value="ECO:0007669"/>
    <property type="project" value="UniProtKB-KW"/>
</dbReference>
<organism evidence="5 6">
    <name type="scientific">Simplicispira suum</name>
    <dbReference type="NCBI Taxonomy" id="2109915"/>
    <lineage>
        <taxon>Bacteria</taxon>
        <taxon>Pseudomonadati</taxon>
        <taxon>Pseudomonadota</taxon>
        <taxon>Betaproteobacteria</taxon>
        <taxon>Burkholderiales</taxon>
        <taxon>Comamonadaceae</taxon>
        <taxon>Simplicispira</taxon>
    </lineage>
</organism>
<dbReference type="AlphaFoldDB" id="A0A2S0N2G7"/>
<dbReference type="Proteomes" id="UP000239326">
    <property type="component" value="Chromosome"/>
</dbReference>
<keyword evidence="2" id="KW-0229">DNA integration</keyword>
<keyword evidence="5" id="KW-0378">Hydrolase</keyword>
<dbReference type="KEGG" id="simp:C6571_14555"/>
<dbReference type="InterPro" id="IPR038488">
    <property type="entry name" value="Integrase_DNA-bd_sf"/>
</dbReference>
<dbReference type="Pfam" id="PF00589">
    <property type="entry name" value="Phage_integrase"/>
    <property type="match status" value="1"/>
</dbReference>
<evidence type="ECO:0000259" key="4">
    <source>
        <dbReference type="PROSITE" id="PS51898"/>
    </source>
</evidence>
<dbReference type="GO" id="GO:0003677">
    <property type="term" value="F:DNA binding"/>
    <property type="evidence" value="ECO:0007669"/>
    <property type="project" value="InterPro"/>
</dbReference>
<gene>
    <name evidence="5" type="ORF">C6571_14555</name>
</gene>
<dbReference type="PROSITE" id="PS51898">
    <property type="entry name" value="TYR_RECOMBINASE"/>
    <property type="match status" value="1"/>
</dbReference>
<evidence type="ECO:0000313" key="5">
    <source>
        <dbReference type="EMBL" id="AVO42349.1"/>
    </source>
</evidence>
<dbReference type="Gene3D" id="3.30.160.390">
    <property type="entry name" value="Integrase, DNA-binding domain"/>
    <property type="match status" value="1"/>
</dbReference>
<evidence type="ECO:0000256" key="3">
    <source>
        <dbReference type="ARBA" id="ARBA00023172"/>
    </source>
</evidence>
<dbReference type="EMBL" id="CP027669">
    <property type="protein sequence ID" value="AVO42349.1"/>
    <property type="molecule type" value="Genomic_DNA"/>
</dbReference>
<proteinExistence type="inferred from homology"/>
<dbReference type="PANTHER" id="PTHR30629:SF2">
    <property type="entry name" value="PROPHAGE INTEGRASE INTS-RELATED"/>
    <property type="match status" value="1"/>
</dbReference>
<dbReference type="InterPro" id="IPR025166">
    <property type="entry name" value="Integrase_DNA_bind_dom"/>
</dbReference>
<dbReference type="Pfam" id="PF13356">
    <property type="entry name" value="Arm-DNA-bind_3"/>
    <property type="match status" value="1"/>
</dbReference>
<dbReference type="Gene3D" id="1.10.443.10">
    <property type="entry name" value="Intergrase catalytic core"/>
    <property type="match status" value="1"/>
</dbReference>
<feature type="domain" description="Tyr recombinase" evidence="4">
    <location>
        <begin position="219"/>
        <end position="418"/>
    </location>
</feature>
<dbReference type="InterPro" id="IPR002104">
    <property type="entry name" value="Integrase_catalytic"/>
</dbReference>
<dbReference type="SUPFAM" id="SSF56349">
    <property type="entry name" value="DNA breaking-rejoining enzymes"/>
    <property type="match status" value="1"/>
</dbReference>
<dbReference type="RefSeq" id="WP_106447326.1">
    <property type="nucleotide sequence ID" value="NZ_CP027669.1"/>
</dbReference>
<name>A0A2S0N2G7_9BURK</name>
<comment type="similarity">
    <text evidence="1">Belongs to the 'phage' integrase family.</text>
</comment>
<dbReference type="OrthoDB" id="9775880at2"/>
<keyword evidence="3" id="KW-0233">DNA recombination</keyword>
<evidence type="ECO:0000313" key="6">
    <source>
        <dbReference type="Proteomes" id="UP000239326"/>
    </source>
</evidence>
<dbReference type="InterPro" id="IPR013762">
    <property type="entry name" value="Integrase-like_cat_sf"/>
</dbReference>
<keyword evidence="6" id="KW-1185">Reference proteome</keyword>
<evidence type="ECO:0000256" key="2">
    <source>
        <dbReference type="ARBA" id="ARBA00022908"/>
    </source>
</evidence>
<dbReference type="PANTHER" id="PTHR30629">
    <property type="entry name" value="PROPHAGE INTEGRASE"/>
    <property type="match status" value="1"/>
</dbReference>
<dbReference type="GO" id="GO:0016787">
    <property type="term" value="F:hydrolase activity"/>
    <property type="evidence" value="ECO:0007669"/>
    <property type="project" value="UniProtKB-KW"/>
</dbReference>
<dbReference type="GO" id="GO:0006310">
    <property type="term" value="P:DNA recombination"/>
    <property type="evidence" value="ECO:0007669"/>
    <property type="project" value="UniProtKB-KW"/>
</dbReference>
<protein>
    <submittedName>
        <fullName evidence="5">Alpha/beta hydrolase</fullName>
    </submittedName>
</protein>
<evidence type="ECO:0000256" key="1">
    <source>
        <dbReference type="ARBA" id="ARBA00008857"/>
    </source>
</evidence>